<dbReference type="InterPro" id="IPR027385">
    <property type="entry name" value="Beta-barrel_OMP"/>
</dbReference>
<reference evidence="9 10" key="1">
    <citation type="submission" date="2021-11" db="EMBL/GenBank/DDBJ databases">
        <authorList>
            <person name="Lee D.-H."/>
            <person name="Kim S.-B."/>
        </authorList>
    </citation>
    <scope>NUCLEOTIDE SEQUENCE [LARGE SCALE GENOMIC DNA]</scope>
    <source>
        <strain evidence="9 10">KCTC 52223</strain>
    </source>
</reference>
<evidence type="ECO:0000256" key="6">
    <source>
        <dbReference type="ARBA" id="ARBA00038306"/>
    </source>
</evidence>
<keyword evidence="10" id="KW-1185">Reference proteome</keyword>
<dbReference type="InterPro" id="IPR038673">
    <property type="entry name" value="OprB_sf"/>
</dbReference>
<sequence length="667" mass="72140">MVALRFLREKRKGGPAWTGVAVIAAVLLAGAPARADDLAAPASGFYAGGHVGYLFGTATATFADPIPGATAGGTTPYGAFFGGVQAGYEHYLPSRLMLGIELDMSFPSAQDLSQVLSYRATATATANQQLEYLASLRGRLGYALDRWTPFVSGGIAWASTRSERIDLTTGNDAATPSNIRTGYVLGAGVDYRFDSRWSARAEYLFTSLPLSGFTFAAPALYDSLYDLHRVRLGLNYKFGAREKESDEKPDRGPGSWEIHGQTTFIFQGYPPIAAAYSGDNSLPPQGQSRETWTVSAFLGVRLWEGAALYYNPELLQGFGVANTTGAGGYPNGEAQKSNFPYPRYNTSRLFLRQEIGLGGEREKVESEYGQLSGERDVSRVTLQAGKYSVKDLFDGNTYAEDPRVDFLNWSIWAAGAFDYPADRLGLTWGFAAELNRPNWAVRAGYFLVGNEPNANTFDTALFTRGGYVGELELRYRPFDRPGAVKLGTWMNSAFSGSYNEAVALAALTPGLNANDTIAQTRRGRTKYGLYLNLEQEITDDIGLFGRFSWNNGVSEIMAFTDIDTSLSLGASIKGTRWGRPDDRIGIAGALNNLSADHSNYLAAGGLGVLVGDGALTYASEAVVETYYAFQIAQGVVATADYQLLVNPAYNAVRGPVNVFSGRLSARF</sequence>
<dbReference type="Pfam" id="PF13505">
    <property type="entry name" value="OMP_b-brl"/>
    <property type="match status" value="1"/>
</dbReference>
<keyword evidence="4" id="KW-0472">Membrane</keyword>
<protein>
    <submittedName>
        <fullName evidence="9">Carbohydrate porin</fullName>
    </submittedName>
</protein>
<accession>A0ABS8KXA1</accession>
<evidence type="ECO:0000256" key="3">
    <source>
        <dbReference type="ARBA" id="ARBA00022729"/>
    </source>
</evidence>
<dbReference type="SUPFAM" id="SSF56925">
    <property type="entry name" value="OMPA-like"/>
    <property type="match status" value="1"/>
</dbReference>
<dbReference type="InterPro" id="IPR051692">
    <property type="entry name" value="OMP-like"/>
</dbReference>
<dbReference type="Gene3D" id="2.40.160.180">
    <property type="entry name" value="Carbohydrate-selective porin OprB"/>
    <property type="match status" value="1"/>
</dbReference>
<comment type="subcellular location">
    <subcellularLocation>
        <location evidence="1">Cell outer membrane</location>
    </subcellularLocation>
</comment>
<evidence type="ECO:0000256" key="5">
    <source>
        <dbReference type="ARBA" id="ARBA00023237"/>
    </source>
</evidence>
<evidence type="ECO:0000256" key="1">
    <source>
        <dbReference type="ARBA" id="ARBA00004442"/>
    </source>
</evidence>
<organism evidence="9 10">
    <name type="scientific">Reyranella aquatilis</name>
    <dbReference type="NCBI Taxonomy" id="2035356"/>
    <lineage>
        <taxon>Bacteria</taxon>
        <taxon>Pseudomonadati</taxon>
        <taxon>Pseudomonadota</taxon>
        <taxon>Alphaproteobacteria</taxon>
        <taxon>Hyphomicrobiales</taxon>
        <taxon>Reyranellaceae</taxon>
        <taxon>Reyranella</taxon>
    </lineage>
</organism>
<dbReference type="PANTHER" id="PTHR34001">
    <property type="entry name" value="BLL7405 PROTEIN"/>
    <property type="match status" value="1"/>
</dbReference>
<dbReference type="InterPro" id="IPR007049">
    <property type="entry name" value="Carb-sel_porin_OprB"/>
</dbReference>
<dbReference type="PANTHER" id="PTHR34001:SF3">
    <property type="entry name" value="BLL7405 PROTEIN"/>
    <property type="match status" value="1"/>
</dbReference>
<evidence type="ECO:0000313" key="9">
    <source>
        <dbReference type="EMBL" id="MCC8430717.1"/>
    </source>
</evidence>
<keyword evidence="5" id="KW-0998">Cell outer membrane</keyword>
<comment type="similarity">
    <text evidence="2 7">Belongs to the OprB family.</text>
</comment>
<dbReference type="Pfam" id="PF04966">
    <property type="entry name" value="OprB"/>
    <property type="match status" value="1"/>
</dbReference>
<dbReference type="Gene3D" id="2.40.160.20">
    <property type="match status" value="1"/>
</dbReference>
<evidence type="ECO:0000256" key="7">
    <source>
        <dbReference type="RuleBase" id="RU363072"/>
    </source>
</evidence>
<comment type="caution">
    <text evidence="9">The sequence shown here is derived from an EMBL/GenBank/DDBJ whole genome shotgun (WGS) entry which is preliminary data.</text>
</comment>
<dbReference type="InterPro" id="IPR011250">
    <property type="entry name" value="OMP/PagP_B-barrel"/>
</dbReference>
<evidence type="ECO:0000256" key="2">
    <source>
        <dbReference type="ARBA" id="ARBA00008769"/>
    </source>
</evidence>
<dbReference type="Proteomes" id="UP001198862">
    <property type="component" value="Unassembled WGS sequence"/>
</dbReference>
<dbReference type="RefSeq" id="WP_289295132.1">
    <property type="nucleotide sequence ID" value="NZ_JAJISD010000007.1"/>
</dbReference>
<feature type="domain" description="Outer membrane protein beta-barrel" evidence="8">
    <location>
        <begin position="22"/>
        <end position="238"/>
    </location>
</feature>
<dbReference type="EMBL" id="JAJISD010000007">
    <property type="protein sequence ID" value="MCC8430717.1"/>
    <property type="molecule type" value="Genomic_DNA"/>
</dbReference>
<keyword evidence="3" id="KW-0732">Signal</keyword>
<gene>
    <name evidence="9" type="ORF">LJ725_17235</name>
</gene>
<evidence type="ECO:0000256" key="4">
    <source>
        <dbReference type="ARBA" id="ARBA00023136"/>
    </source>
</evidence>
<evidence type="ECO:0000259" key="8">
    <source>
        <dbReference type="Pfam" id="PF13505"/>
    </source>
</evidence>
<comment type="similarity">
    <text evidence="6">Belongs to the Omp25/RopB family.</text>
</comment>
<name>A0ABS8KXA1_9HYPH</name>
<proteinExistence type="inferred from homology"/>
<evidence type="ECO:0000313" key="10">
    <source>
        <dbReference type="Proteomes" id="UP001198862"/>
    </source>
</evidence>